<dbReference type="InterPro" id="IPR050482">
    <property type="entry name" value="Sensor_HK_TwoCompSys"/>
</dbReference>
<keyword evidence="7" id="KW-0812">Transmembrane</keyword>
<keyword evidence="9" id="KW-0547">Nucleotide-binding</keyword>
<feature type="transmembrane region" description="Helical" evidence="7">
    <location>
        <begin position="251"/>
        <end position="271"/>
    </location>
</feature>
<dbReference type="PANTHER" id="PTHR24421:SF10">
    <property type="entry name" value="NITRATE_NITRITE SENSOR PROTEIN NARQ"/>
    <property type="match status" value="1"/>
</dbReference>
<proteinExistence type="predicted"/>
<accession>A0ABW5EMI0</accession>
<comment type="caution">
    <text evidence="9">The sequence shown here is derived from an EMBL/GenBank/DDBJ whole genome shotgun (WGS) entry which is preliminary data.</text>
</comment>
<dbReference type="InterPro" id="IPR003594">
    <property type="entry name" value="HATPase_dom"/>
</dbReference>
<feature type="transmembrane region" description="Helical" evidence="7">
    <location>
        <begin position="401"/>
        <end position="420"/>
    </location>
</feature>
<feature type="transmembrane region" description="Helical" evidence="7">
    <location>
        <begin position="21"/>
        <end position="41"/>
    </location>
</feature>
<evidence type="ECO:0000313" key="9">
    <source>
        <dbReference type="EMBL" id="MFD2319235.1"/>
    </source>
</evidence>
<keyword evidence="7" id="KW-1133">Transmembrane helix</keyword>
<feature type="transmembrane region" description="Helical" evidence="7">
    <location>
        <begin position="317"/>
        <end position="334"/>
    </location>
</feature>
<dbReference type="Proteomes" id="UP001597287">
    <property type="component" value="Unassembled WGS sequence"/>
</dbReference>
<comment type="catalytic activity">
    <reaction evidence="1">
        <text>ATP + protein L-histidine = ADP + protein N-phospho-L-histidine.</text>
        <dbReference type="EC" id="2.7.13.3"/>
    </reaction>
</comment>
<dbReference type="PANTHER" id="PTHR24421">
    <property type="entry name" value="NITRATE/NITRITE SENSOR PROTEIN NARX-RELATED"/>
    <property type="match status" value="1"/>
</dbReference>
<evidence type="ECO:0000256" key="1">
    <source>
        <dbReference type="ARBA" id="ARBA00000085"/>
    </source>
</evidence>
<evidence type="ECO:0000259" key="8">
    <source>
        <dbReference type="Pfam" id="PF02518"/>
    </source>
</evidence>
<dbReference type="InterPro" id="IPR006311">
    <property type="entry name" value="TAT_signal"/>
</dbReference>
<dbReference type="EC" id="2.7.13.3" evidence="2"/>
<organism evidence="9 10">
    <name type="scientific">Delftia deserti</name>
    <dbReference type="NCBI Taxonomy" id="1651218"/>
    <lineage>
        <taxon>Bacteria</taxon>
        <taxon>Pseudomonadati</taxon>
        <taxon>Pseudomonadota</taxon>
        <taxon>Betaproteobacteria</taxon>
        <taxon>Burkholderiales</taxon>
        <taxon>Comamonadaceae</taxon>
        <taxon>Delftia</taxon>
    </lineage>
</organism>
<evidence type="ECO:0000256" key="6">
    <source>
        <dbReference type="SAM" id="Coils"/>
    </source>
</evidence>
<evidence type="ECO:0000256" key="5">
    <source>
        <dbReference type="ARBA" id="ARBA00023012"/>
    </source>
</evidence>
<keyword evidence="5" id="KW-0902">Two-component regulatory system</keyword>
<keyword evidence="3" id="KW-0808">Transferase</keyword>
<evidence type="ECO:0000256" key="2">
    <source>
        <dbReference type="ARBA" id="ARBA00012438"/>
    </source>
</evidence>
<gene>
    <name evidence="9" type="ORF">ACFSPV_10985</name>
</gene>
<dbReference type="PROSITE" id="PS51318">
    <property type="entry name" value="TAT"/>
    <property type="match status" value="1"/>
</dbReference>
<keyword evidence="6" id="KW-0175">Coiled coil</keyword>
<dbReference type="CDD" id="cd16917">
    <property type="entry name" value="HATPase_UhpB-NarQ-NarX-like"/>
    <property type="match status" value="1"/>
</dbReference>
<dbReference type="Gene3D" id="1.20.5.1930">
    <property type="match status" value="1"/>
</dbReference>
<feature type="transmembrane region" description="Helical" evidence="7">
    <location>
        <begin position="340"/>
        <end position="362"/>
    </location>
</feature>
<feature type="coiled-coil region" evidence="6">
    <location>
        <begin position="427"/>
        <end position="461"/>
    </location>
</feature>
<keyword evidence="9" id="KW-0067">ATP-binding</keyword>
<dbReference type="SUPFAM" id="SSF55874">
    <property type="entry name" value="ATPase domain of HSP90 chaperone/DNA topoisomerase II/histidine kinase"/>
    <property type="match status" value="1"/>
</dbReference>
<feature type="domain" description="Histidine kinase/HSP90-like ATPase" evidence="8">
    <location>
        <begin position="566"/>
        <end position="659"/>
    </location>
</feature>
<dbReference type="Gene3D" id="3.30.565.10">
    <property type="entry name" value="Histidine kinase-like ATPase, C-terminal domain"/>
    <property type="match status" value="1"/>
</dbReference>
<keyword evidence="10" id="KW-1185">Reference proteome</keyword>
<evidence type="ECO:0000256" key="7">
    <source>
        <dbReference type="SAM" id="Phobius"/>
    </source>
</evidence>
<dbReference type="RefSeq" id="WP_380108025.1">
    <property type="nucleotide sequence ID" value="NZ_JBHSIH010000001.1"/>
</dbReference>
<sequence>MSADERRLSRGLTGQPLQRRALLVSAGLAALAMLLAGAFGLRGDAAGVPVQLRQAQLWASPSQRWEPPVALEAADDAVLGAATPWREVDLPYAGDRAVSGSGDLALAPPEVRWFRAVVPPGALAPTPQGARLYIPRWQTVGTVAVYVDGKLAWQTRGSRVWNSFNLPVWLDLGGLAQPGRPLQVHVRMASQQGVGGALSSLWAGPAESLRLSWRLRSLLQADLVVYTAGSYLVLGLFALALWTLQRRRGDVVFLLFFLMSLCQLLGSLQFMVDGEGLALSDGWFSWLTLAGLMGATVAAFHFLCLMQRRRRPWLGRVLQGYVGTVLLVAVPLWGPAHETILPLLRLLMVPPEILVLCMAVVGAWRMRDGGSTMLAVWMLLSFPIGFHDLALQSYLISIESIYLTPYVYLGLFTLFLLVAYRRYNGALAVAENANLHLAERLKAQEAELAQAHERLLAVEREQTLMQERQRLMREMHDGVGSSLMSALRVVEFNQAGTVDLVQLLQECIDDLKLSIDSLEPLDCDLLALLAGLRYRLGPRLEGAGLRLHWEVSDLPALPWLDAQAALHVLRILQEVLTNIIKHSGAREIRVRTAQALLDGRAGVQVLVGDDGRPFDRAQAPTEGRKGLANMRTRALALQARLDWEPLAGGNRFTLWMPLERAGA</sequence>
<keyword evidence="7" id="KW-0472">Membrane</keyword>
<keyword evidence="4" id="KW-0418">Kinase</keyword>
<name>A0ABW5EMI0_9BURK</name>
<dbReference type="InterPro" id="IPR036890">
    <property type="entry name" value="HATPase_C_sf"/>
</dbReference>
<evidence type="ECO:0000313" key="10">
    <source>
        <dbReference type="Proteomes" id="UP001597287"/>
    </source>
</evidence>
<evidence type="ECO:0000256" key="4">
    <source>
        <dbReference type="ARBA" id="ARBA00022777"/>
    </source>
</evidence>
<dbReference type="GO" id="GO:0005524">
    <property type="term" value="F:ATP binding"/>
    <property type="evidence" value="ECO:0007669"/>
    <property type="project" value="UniProtKB-KW"/>
</dbReference>
<feature type="transmembrane region" description="Helical" evidence="7">
    <location>
        <begin position="374"/>
        <end position="395"/>
    </location>
</feature>
<reference evidence="10" key="1">
    <citation type="journal article" date="2019" name="Int. J. Syst. Evol. Microbiol.">
        <title>The Global Catalogue of Microorganisms (GCM) 10K type strain sequencing project: providing services to taxonomists for standard genome sequencing and annotation.</title>
        <authorList>
            <consortium name="The Broad Institute Genomics Platform"/>
            <consortium name="The Broad Institute Genome Sequencing Center for Infectious Disease"/>
            <person name="Wu L."/>
            <person name="Ma J."/>
        </authorList>
    </citation>
    <scope>NUCLEOTIDE SEQUENCE [LARGE SCALE GENOMIC DNA]</scope>
    <source>
        <strain evidence="10">CCUG 62793</strain>
    </source>
</reference>
<dbReference type="Pfam" id="PF02518">
    <property type="entry name" value="HATPase_c"/>
    <property type="match status" value="1"/>
</dbReference>
<feature type="transmembrane region" description="Helical" evidence="7">
    <location>
        <begin position="283"/>
        <end position="305"/>
    </location>
</feature>
<evidence type="ECO:0000256" key="3">
    <source>
        <dbReference type="ARBA" id="ARBA00022679"/>
    </source>
</evidence>
<dbReference type="EMBL" id="JBHUIG010000010">
    <property type="protein sequence ID" value="MFD2319235.1"/>
    <property type="molecule type" value="Genomic_DNA"/>
</dbReference>
<feature type="transmembrane region" description="Helical" evidence="7">
    <location>
        <begin position="223"/>
        <end position="244"/>
    </location>
</feature>
<protein>
    <recommendedName>
        <fullName evidence="2">histidine kinase</fullName>
        <ecNumber evidence="2">2.7.13.3</ecNumber>
    </recommendedName>
</protein>